<keyword evidence="1" id="KW-0472">Membrane</keyword>
<evidence type="ECO:0000256" key="1">
    <source>
        <dbReference type="SAM" id="Phobius"/>
    </source>
</evidence>
<feature type="transmembrane region" description="Helical" evidence="1">
    <location>
        <begin position="57"/>
        <end position="76"/>
    </location>
</feature>
<evidence type="ECO:0000313" key="2">
    <source>
        <dbReference type="EMBL" id="KAG2299142.1"/>
    </source>
</evidence>
<keyword evidence="1" id="KW-1133">Transmembrane helix</keyword>
<organism evidence="2 3">
    <name type="scientific">Brassica carinata</name>
    <name type="common">Ethiopian mustard</name>
    <name type="synonym">Abyssinian cabbage</name>
    <dbReference type="NCBI Taxonomy" id="52824"/>
    <lineage>
        <taxon>Eukaryota</taxon>
        <taxon>Viridiplantae</taxon>
        <taxon>Streptophyta</taxon>
        <taxon>Embryophyta</taxon>
        <taxon>Tracheophyta</taxon>
        <taxon>Spermatophyta</taxon>
        <taxon>Magnoliopsida</taxon>
        <taxon>eudicotyledons</taxon>
        <taxon>Gunneridae</taxon>
        <taxon>Pentapetalae</taxon>
        <taxon>rosids</taxon>
        <taxon>malvids</taxon>
        <taxon>Brassicales</taxon>
        <taxon>Brassicaceae</taxon>
        <taxon>Brassiceae</taxon>
        <taxon>Brassica</taxon>
    </lineage>
</organism>
<accession>A0A8X7S3R4</accession>
<keyword evidence="3" id="KW-1185">Reference proteome</keyword>
<dbReference type="Proteomes" id="UP000886595">
    <property type="component" value="Unassembled WGS sequence"/>
</dbReference>
<dbReference type="AlphaFoldDB" id="A0A8X7S3R4"/>
<gene>
    <name evidence="2" type="ORF">Bca52824_035614</name>
</gene>
<proteinExistence type="predicted"/>
<keyword evidence="1" id="KW-0812">Transmembrane</keyword>
<comment type="caution">
    <text evidence="2">The sequence shown here is derived from an EMBL/GenBank/DDBJ whole genome shotgun (WGS) entry which is preliminary data.</text>
</comment>
<reference evidence="2 3" key="1">
    <citation type="submission" date="2020-02" db="EMBL/GenBank/DDBJ databases">
        <authorList>
            <person name="Ma Q."/>
            <person name="Huang Y."/>
            <person name="Song X."/>
            <person name="Pei D."/>
        </authorList>
    </citation>
    <scope>NUCLEOTIDE SEQUENCE [LARGE SCALE GENOMIC DNA]</scope>
    <source>
        <strain evidence="2">Sxm20200214</strain>
        <tissue evidence="2">Leaf</tissue>
    </source>
</reference>
<sequence length="130" mass="15064">MGITKEKKKKSSNFNLAEQEHRKREIRELPLNLLEEVTDTEWLLLKVTTFGHNSIEILYLVISLISLPVTATYLPLGPKRFPSPLRLVKQLSPNLLGLSLNMERSNIKEEIILHVVSWFTDEVVDQEENR</sequence>
<protein>
    <submittedName>
        <fullName evidence="2">Uncharacterized protein</fullName>
    </submittedName>
</protein>
<name>A0A8X7S3R4_BRACI</name>
<dbReference type="EMBL" id="JAAMPC010000008">
    <property type="protein sequence ID" value="KAG2299142.1"/>
    <property type="molecule type" value="Genomic_DNA"/>
</dbReference>
<evidence type="ECO:0000313" key="3">
    <source>
        <dbReference type="Proteomes" id="UP000886595"/>
    </source>
</evidence>